<dbReference type="InterPro" id="IPR011333">
    <property type="entry name" value="SKP1/BTB/POZ_sf"/>
</dbReference>
<dbReference type="CDD" id="cd18186">
    <property type="entry name" value="BTB_POZ_ZBTB_KLHL-like"/>
    <property type="match status" value="1"/>
</dbReference>
<evidence type="ECO:0000313" key="3">
    <source>
        <dbReference type="Proteomes" id="UP001334248"/>
    </source>
</evidence>
<dbReference type="RefSeq" id="XP_064734651.1">
    <property type="nucleotide sequence ID" value="XM_064869154.1"/>
</dbReference>
<comment type="caution">
    <text evidence="2">The sequence shown here is derived from an EMBL/GenBank/DDBJ whole genome shotgun (WGS) entry which is preliminary data.</text>
</comment>
<evidence type="ECO:0000313" key="2">
    <source>
        <dbReference type="EMBL" id="KAK5946561.1"/>
    </source>
</evidence>
<keyword evidence="3" id="KW-1185">Reference proteome</keyword>
<dbReference type="Gene3D" id="3.30.710.10">
    <property type="entry name" value="Potassium Channel Kv1.1, Chain A"/>
    <property type="match status" value="1"/>
</dbReference>
<dbReference type="Pfam" id="PF00651">
    <property type="entry name" value="BTB"/>
    <property type="match status" value="1"/>
</dbReference>
<evidence type="ECO:0000259" key="1">
    <source>
        <dbReference type="PROSITE" id="PS50097"/>
    </source>
</evidence>
<name>A0ABR0S139_9EURO</name>
<dbReference type="InterPro" id="IPR000210">
    <property type="entry name" value="BTB/POZ_dom"/>
</dbReference>
<dbReference type="Proteomes" id="UP001334248">
    <property type="component" value="Unassembled WGS sequence"/>
</dbReference>
<organism evidence="2 3">
    <name type="scientific">Knufia obscura</name>
    <dbReference type="NCBI Taxonomy" id="1635080"/>
    <lineage>
        <taxon>Eukaryota</taxon>
        <taxon>Fungi</taxon>
        <taxon>Dikarya</taxon>
        <taxon>Ascomycota</taxon>
        <taxon>Pezizomycotina</taxon>
        <taxon>Eurotiomycetes</taxon>
        <taxon>Chaetothyriomycetidae</taxon>
        <taxon>Chaetothyriales</taxon>
        <taxon>Trichomeriaceae</taxon>
        <taxon>Knufia</taxon>
    </lineage>
</organism>
<protein>
    <recommendedName>
        <fullName evidence="1">BTB domain-containing protein</fullName>
    </recommendedName>
</protein>
<feature type="domain" description="BTB" evidence="1">
    <location>
        <begin position="26"/>
        <end position="92"/>
    </location>
</feature>
<dbReference type="PANTHER" id="PTHR47843:SF5">
    <property type="entry name" value="BTB_POZ DOMAIN PROTEIN"/>
    <property type="match status" value="1"/>
</dbReference>
<proteinExistence type="predicted"/>
<reference evidence="2 3" key="1">
    <citation type="journal article" date="2023" name="Res Sq">
        <title>Genomic and morphological characterization of Knufia obscura isolated from the Mars 2020 spacecraft assembly facility.</title>
        <authorList>
            <person name="Chander A.M."/>
            <person name="Teixeira M.M."/>
            <person name="Singh N.K."/>
            <person name="Williams M.P."/>
            <person name="Parker C.W."/>
            <person name="Leo P."/>
            <person name="Stajich J.E."/>
            <person name="Torok T."/>
            <person name="Tighe S."/>
            <person name="Mason C.E."/>
            <person name="Venkateswaran K."/>
        </authorList>
    </citation>
    <scope>NUCLEOTIDE SEQUENCE [LARGE SCALE GENOMIC DNA]</scope>
    <source>
        <strain evidence="2 3">CCFEE 5817</strain>
    </source>
</reference>
<dbReference type="SUPFAM" id="SSF54695">
    <property type="entry name" value="POZ domain"/>
    <property type="match status" value="1"/>
</dbReference>
<dbReference type="PROSITE" id="PS50097">
    <property type="entry name" value="BTB"/>
    <property type="match status" value="1"/>
</dbReference>
<gene>
    <name evidence="2" type="ORF">PMZ80_000704</name>
</gene>
<dbReference type="PANTHER" id="PTHR47843">
    <property type="entry name" value="BTB DOMAIN-CONTAINING PROTEIN-RELATED"/>
    <property type="match status" value="1"/>
</dbReference>
<dbReference type="GeneID" id="89994153"/>
<sequence>MSLENVTSLNFNFDNLFSYLSSGQFADFEIVCGDFTFKAHRIILCQNSEYFRRLTSQNWKEGQQAKATFEESPAIIARLLIFLYKGSYPEGDIAQSAIEQFQNIEDELCRPNQQLWLHARMYALASMLDLNDLFDAARIAFHKAIISDAWLSQETWPDLVHYVYTSTVPSEGHIRRRILCSIKHVMSYNAEKVTRCSVEAAIRICPSFGADLVMTFIGKKLYKCGSCGREAAVLFHKCSHGAGNAEICSHGCGKGQLEVLACNGCCQKNGLVISDRSGKRKLELVGQ</sequence>
<accession>A0ABR0S139</accession>
<dbReference type="EMBL" id="JAVHJV010000001">
    <property type="protein sequence ID" value="KAK5946561.1"/>
    <property type="molecule type" value="Genomic_DNA"/>
</dbReference>